<dbReference type="InterPro" id="IPR001638">
    <property type="entry name" value="Solute-binding_3/MltF_N"/>
</dbReference>
<organism evidence="4 5">
    <name type="scientific">Inhella inkyongensis</name>
    <dbReference type="NCBI Taxonomy" id="392593"/>
    <lineage>
        <taxon>Bacteria</taxon>
        <taxon>Pseudomonadati</taxon>
        <taxon>Pseudomonadota</taxon>
        <taxon>Betaproteobacteria</taxon>
        <taxon>Burkholderiales</taxon>
        <taxon>Sphaerotilaceae</taxon>
        <taxon>Inhella</taxon>
    </lineage>
</organism>
<keyword evidence="1 2" id="KW-0732">Signal</keyword>
<dbReference type="EMBL" id="JACHHO010000001">
    <property type="protein sequence ID" value="MBB5203251.1"/>
    <property type="molecule type" value="Genomic_DNA"/>
</dbReference>
<feature type="signal peptide" evidence="2">
    <location>
        <begin position="1"/>
        <end position="18"/>
    </location>
</feature>
<comment type="caution">
    <text evidence="4">The sequence shown here is derived from an EMBL/GenBank/DDBJ whole genome shotgun (WGS) entry which is preliminary data.</text>
</comment>
<feature type="domain" description="Solute-binding protein family 3/N-terminal" evidence="3">
    <location>
        <begin position="26"/>
        <end position="241"/>
    </location>
</feature>
<dbReference type="OrthoDB" id="8907081at2"/>
<dbReference type="RefSeq" id="WP_138857680.1">
    <property type="nucleotide sequence ID" value="NZ_CP040709.1"/>
</dbReference>
<dbReference type="PANTHER" id="PTHR35936:SF25">
    <property type="entry name" value="ABC TRANSPORTER SUBSTRATE-BINDING PROTEIN"/>
    <property type="match status" value="1"/>
</dbReference>
<dbReference type="PANTHER" id="PTHR35936">
    <property type="entry name" value="MEMBRANE-BOUND LYTIC MUREIN TRANSGLYCOSYLASE F"/>
    <property type="match status" value="1"/>
</dbReference>
<dbReference type="Pfam" id="PF00497">
    <property type="entry name" value="SBP_bac_3"/>
    <property type="match status" value="1"/>
</dbReference>
<dbReference type="Gene3D" id="3.40.190.10">
    <property type="entry name" value="Periplasmic binding protein-like II"/>
    <property type="match status" value="2"/>
</dbReference>
<proteinExistence type="predicted"/>
<evidence type="ECO:0000256" key="1">
    <source>
        <dbReference type="ARBA" id="ARBA00022729"/>
    </source>
</evidence>
<evidence type="ECO:0000313" key="4">
    <source>
        <dbReference type="EMBL" id="MBB5203251.1"/>
    </source>
</evidence>
<dbReference type="AlphaFoldDB" id="A0A840S3L2"/>
<reference evidence="4 5" key="1">
    <citation type="submission" date="2020-08" db="EMBL/GenBank/DDBJ databases">
        <title>Genomic Encyclopedia of Type Strains, Phase IV (KMG-IV): sequencing the most valuable type-strain genomes for metagenomic binning, comparative biology and taxonomic classification.</title>
        <authorList>
            <person name="Goeker M."/>
        </authorList>
    </citation>
    <scope>NUCLEOTIDE SEQUENCE [LARGE SCALE GENOMIC DNA]</scope>
    <source>
        <strain evidence="4 5">DSM 23958</strain>
    </source>
</reference>
<dbReference type="Proteomes" id="UP000554837">
    <property type="component" value="Unassembled WGS sequence"/>
</dbReference>
<accession>A0A840S3L2</accession>
<feature type="chain" id="PRO_5032649524" evidence="2">
    <location>
        <begin position="19"/>
        <end position="283"/>
    </location>
</feature>
<evidence type="ECO:0000256" key="2">
    <source>
        <dbReference type="SAM" id="SignalP"/>
    </source>
</evidence>
<gene>
    <name evidence="4" type="ORF">HNQ51_000544</name>
</gene>
<name>A0A840S3L2_9BURK</name>
<evidence type="ECO:0000259" key="3">
    <source>
        <dbReference type="Pfam" id="PF00497"/>
    </source>
</evidence>
<keyword evidence="5" id="KW-1185">Reference proteome</keyword>
<sequence>MKTLFALALISLQALAQAADLQIATGEFPPYATASRADQGIALSIVRRAFELDGHQVKFTFLPWSRAQLETEAGKWDASAHWGASDERRKKFLLSDNLLSEQWVFLHRRAMAFDWMRLEDLQSFVIGMTRDYTYTPELWSAARAGTLISSSVPNDLAGLKMLQAGRIDVLPLERNVACDLLVQHFDDAAAGQIAAHPRAMTDQFTTHVLFPKGKGASPHLLADFNRGLKKLRESPEYAKLKANVRCPSSWALVRSAAPDATWVAALEPHHDTRFARNHAPPVL</sequence>
<protein>
    <submittedName>
        <fullName evidence="4">Polar amino acid transport system substrate-binding protein</fullName>
    </submittedName>
</protein>
<evidence type="ECO:0000313" key="5">
    <source>
        <dbReference type="Proteomes" id="UP000554837"/>
    </source>
</evidence>
<dbReference type="SUPFAM" id="SSF53850">
    <property type="entry name" value="Periplasmic binding protein-like II"/>
    <property type="match status" value="1"/>
</dbReference>